<dbReference type="Proteomes" id="UP001642484">
    <property type="component" value="Unassembled WGS sequence"/>
</dbReference>
<organism evidence="1 2">
    <name type="scientific">Durusdinium trenchii</name>
    <dbReference type="NCBI Taxonomy" id="1381693"/>
    <lineage>
        <taxon>Eukaryota</taxon>
        <taxon>Sar</taxon>
        <taxon>Alveolata</taxon>
        <taxon>Dinophyceae</taxon>
        <taxon>Suessiales</taxon>
        <taxon>Symbiodiniaceae</taxon>
        <taxon>Durusdinium</taxon>
    </lineage>
</organism>
<protein>
    <recommendedName>
        <fullName evidence="3">Secreted protein</fullName>
    </recommendedName>
</protein>
<proteinExistence type="predicted"/>
<comment type="caution">
    <text evidence="1">The sequence shown here is derived from an EMBL/GenBank/DDBJ whole genome shotgun (WGS) entry which is preliminary data.</text>
</comment>
<dbReference type="EMBL" id="CAXAMN010004224">
    <property type="protein sequence ID" value="CAK9008263.1"/>
    <property type="molecule type" value="Genomic_DNA"/>
</dbReference>
<evidence type="ECO:0000313" key="2">
    <source>
        <dbReference type="Proteomes" id="UP001642484"/>
    </source>
</evidence>
<reference evidence="1 2" key="1">
    <citation type="submission" date="2024-02" db="EMBL/GenBank/DDBJ databases">
        <authorList>
            <person name="Chen Y."/>
            <person name="Shah S."/>
            <person name="Dougan E. K."/>
            <person name="Thang M."/>
            <person name="Chan C."/>
        </authorList>
    </citation>
    <scope>NUCLEOTIDE SEQUENCE [LARGE SCALE GENOMIC DNA]</scope>
</reference>
<gene>
    <name evidence="1" type="ORF">CCMP2556_LOCUS9179</name>
</gene>
<sequence length="106" mass="11545">MWLASKSLGHTESLCLVSLLAVSVLSFLGLLTTCCCRSSGYGKSNRPLVYESLTERVWCCAARTTSRMQGRHDDARTACCAYQPLQQLETGAGEPLMPNASELEGR</sequence>
<evidence type="ECO:0000313" key="1">
    <source>
        <dbReference type="EMBL" id="CAK9008263.1"/>
    </source>
</evidence>
<name>A0ABP0J1R5_9DINO</name>
<keyword evidence="2" id="KW-1185">Reference proteome</keyword>
<evidence type="ECO:0008006" key="3">
    <source>
        <dbReference type="Google" id="ProtNLM"/>
    </source>
</evidence>
<accession>A0ABP0J1R5</accession>